<proteinExistence type="predicted"/>
<feature type="chain" id="PRO_5026312249" evidence="3">
    <location>
        <begin position="21"/>
        <end position="141"/>
    </location>
</feature>
<protein>
    <submittedName>
        <fullName evidence="4">DUF4124 domain-containing protein</fullName>
    </submittedName>
</protein>
<dbReference type="OrthoDB" id="8759931at2"/>
<feature type="signal peptide" evidence="3">
    <location>
        <begin position="1"/>
        <end position="20"/>
    </location>
</feature>
<feature type="region of interest" description="Disordered" evidence="2">
    <location>
        <begin position="112"/>
        <end position="141"/>
    </location>
</feature>
<reference evidence="4 5" key="1">
    <citation type="submission" date="2019-11" db="EMBL/GenBank/DDBJ databases">
        <title>Draft Genome Sequences of Six Type Strains of the Genus Massilia.</title>
        <authorList>
            <person name="Miess H."/>
            <person name="Frediansyah A."/>
            <person name="Goeker M."/>
            <person name="Gross H."/>
        </authorList>
    </citation>
    <scope>NUCLEOTIDE SEQUENCE [LARGE SCALE GENOMIC DNA]</scope>
    <source>
        <strain evidence="4 5">DSM 17513</strain>
    </source>
</reference>
<dbReference type="AlphaFoldDB" id="A0A6I3XSY6"/>
<dbReference type="RefSeq" id="WP_155711964.1">
    <property type="nucleotide sequence ID" value="NZ_BMWU01000008.1"/>
</dbReference>
<organism evidence="4 5">
    <name type="scientific">Pseudoduganella dura</name>
    <dbReference type="NCBI Taxonomy" id="321982"/>
    <lineage>
        <taxon>Bacteria</taxon>
        <taxon>Pseudomonadati</taxon>
        <taxon>Pseudomonadota</taxon>
        <taxon>Betaproteobacteria</taxon>
        <taxon>Burkholderiales</taxon>
        <taxon>Oxalobacteraceae</taxon>
        <taxon>Telluria group</taxon>
        <taxon>Pseudoduganella</taxon>
    </lineage>
</organism>
<evidence type="ECO:0000313" key="4">
    <source>
        <dbReference type="EMBL" id="MUI16402.1"/>
    </source>
</evidence>
<comment type="caution">
    <text evidence="4">The sequence shown here is derived from an EMBL/GenBank/DDBJ whole genome shotgun (WGS) entry which is preliminary data.</text>
</comment>
<dbReference type="Proteomes" id="UP000431684">
    <property type="component" value="Unassembled WGS sequence"/>
</dbReference>
<feature type="coiled-coil region" evidence="1">
    <location>
        <begin position="54"/>
        <end position="97"/>
    </location>
</feature>
<keyword evidence="1" id="KW-0175">Coiled coil</keyword>
<accession>A0A6I3XSY6</accession>
<evidence type="ECO:0000313" key="5">
    <source>
        <dbReference type="Proteomes" id="UP000431684"/>
    </source>
</evidence>
<sequence length="141" mass="15595">MKAWLPALCLPFVAALPAHAQMYKCTHGDSVTYSEAPCERGAQTVMAVPDSPKARAAPEELKRLQKESAALQKERLAREAQQARADALHDRQAARRRDACAKLELARKWAEDDVRRASHGTADAARLKARRAAERHAAECK</sequence>
<dbReference type="EMBL" id="WNWM01000002">
    <property type="protein sequence ID" value="MUI16402.1"/>
    <property type="molecule type" value="Genomic_DNA"/>
</dbReference>
<evidence type="ECO:0000256" key="3">
    <source>
        <dbReference type="SAM" id="SignalP"/>
    </source>
</evidence>
<keyword evidence="5" id="KW-1185">Reference proteome</keyword>
<gene>
    <name evidence="4" type="ORF">GJV26_28680</name>
</gene>
<evidence type="ECO:0000256" key="2">
    <source>
        <dbReference type="SAM" id="MobiDB-lite"/>
    </source>
</evidence>
<evidence type="ECO:0000256" key="1">
    <source>
        <dbReference type="SAM" id="Coils"/>
    </source>
</evidence>
<feature type="compositionally biased region" description="Basic and acidic residues" evidence="2">
    <location>
        <begin position="131"/>
        <end position="141"/>
    </location>
</feature>
<name>A0A6I3XSY6_9BURK</name>
<keyword evidence="3" id="KW-0732">Signal</keyword>